<accession>A0ABU7W4G9</accession>
<evidence type="ECO:0000313" key="3">
    <source>
        <dbReference type="EMBL" id="MEF3078854.1"/>
    </source>
</evidence>
<organism evidence="3 4">
    <name type="scientific">Winogradskyella poriferorum</name>
    <dbReference type="NCBI Taxonomy" id="307627"/>
    <lineage>
        <taxon>Bacteria</taxon>
        <taxon>Pseudomonadati</taxon>
        <taxon>Bacteroidota</taxon>
        <taxon>Flavobacteriia</taxon>
        <taxon>Flavobacteriales</taxon>
        <taxon>Flavobacteriaceae</taxon>
        <taxon>Winogradskyella</taxon>
    </lineage>
</organism>
<gene>
    <name evidence="3" type="ORF">V1468_07555</name>
</gene>
<keyword evidence="1" id="KW-0812">Transmembrane</keyword>
<keyword evidence="1" id="KW-1133">Transmembrane helix</keyword>
<proteinExistence type="predicted"/>
<keyword evidence="2" id="KW-0732">Signal</keyword>
<dbReference type="EMBL" id="JAZHOU010000002">
    <property type="protein sequence ID" value="MEF3078854.1"/>
    <property type="molecule type" value="Genomic_DNA"/>
</dbReference>
<evidence type="ECO:0000256" key="1">
    <source>
        <dbReference type="SAM" id="Phobius"/>
    </source>
</evidence>
<dbReference type="Proteomes" id="UP001356704">
    <property type="component" value="Unassembled WGS sequence"/>
</dbReference>
<feature type="transmembrane region" description="Helical" evidence="1">
    <location>
        <begin position="27"/>
        <end position="44"/>
    </location>
</feature>
<feature type="chain" id="PRO_5047456565" description="Lipoprotein" evidence="2">
    <location>
        <begin position="19"/>
        <end position="122"/>
    </location>
</feature>
<sequence>MKTIVLCVMLFCFSVSSAQITLEDDGLHFAVGAAISSATYTYIYSKSKNKRKAFWYSFGLSSLAGFAKEFYDGNIISGKFDNSEMISTMLGGLSASYTFNIFTGKRKKKKQEEEIASIYTTD</sequence>
<protein>
    <recommendedName>
        <fullName evidence="5">Lipoprotein</fullName>
    </recommendedName>
</protein>
<reference evidence="3 4" key="1">
    <citation type="submission" date="2024-02" db="EMBL/GenBank/DDBJ databases">
        <title>Winogradskyella poriferorum JCM 12885.</title>
        <authorList>
            <person name="Zhang D.-F."/>
            <person name="Fu Z.-Y."/>
        </authorList>
    </citation>
    <scope>NUCLEOTIDE SEQUENCE [LARGE SCALE GENOMIC DNA]</scope>
    <source>
        <strain evidence="3 4">JCM 12885</strain>
    </source>
</reference>
<evidence type="ECO:0000256" key="2">
    <source>
        <dbReference type="SAM" id="SignalP"/>
    </source>
</evidence>
<name>A0ABU7W4G9_9FLAO</name>
<keyword evidence="4" id="KW-1185">Reference proteome</keyword>
<feature type="signal peptide" evidence="2">
    <location>
        <begin position="1"/>
        <end position="18"/>
    </location>
</feature>
<evidence type="ECO:0008006" key="5">
    <source>
        <dbReference type="Google" id="ProtNLM"/>
    </source>
</evidence>
<dbReference type="RefSeq" id="WP_331809631.1">
    <property type="nucleotide sequence ID" value="NZ_JAZHOU010000002.1"/>
</dbReference>
<comment type="caution">
    <text evidence="3">The sequence shown here is derived from an EMBL/GenBank/DDBJ whole genome shotgun (WGS) entry which is preliminary data.</text>
</comment>
<evidence type="ECO:0000313" key="4">
    <source>
        <dbReference type="Proteomes" id="UP001356704"/>
    </source>
</evidence>
<keyword evidence="1" id="KW-0472">Membrane</keyword>